<name>A0A3B1BUV1_9ZZZZ</name>
<evidence type="ECO:0000313" key="5">
    <source>
        <dbReference type="EMBL" id="VAX15318.1"/>
    </source>
</evidence>
<dbReference type="Pfam" id="PF13442">
    <property type="entry name" value="Cytochrome_CBB3"/>
    <property type="match status" value="1"/>
</dbReference>
<dbReference type="GO" id="GO:0046872">
    <property type="term" value="F:metal ion binding"/>
    <property type="evidence" value="ECO:0007669"/>
    <property type="project" value="UniProtKB-KW"/>
</dbReference>
<proteinExistence type="predicted"/>
<evidence type="ECO:0000259" key="4">
    <source>
        <dbReference type="PROSITE" id="PS51007"/>
    </source>
</evidence>
<dbReference type="PROSITE" id="PS51007">
    <property type="entry name" value="CYTC"/>
    <property type="match status" value="1"/>
</dbReference>
<dbReference type="GO" id="GO:0009055">
    <property type="term" value="F:electron transfer activity"/>
    <property type="evidence" value="ECO:0007669"/>
    <property type="project" value="InterPro"/>
</dbReference>
<gene>
    <name evidence="5" type="ORF">MNBD_NITROSPINAE01-995</name>
</gene>
<reference evidence="5" key="1">
    <citation type="submission" date="2018-06" db="EMBL/GenBank/DDBJ databases">
        <authorList>
            <person name="Zhirakovskaya E."/>
        </authorList>
    </citation>
    <scope>NUCLEOTIDE SEQUENCE</scope>
</reference>
<dbReference type="GO" id="GO:0020037">
    <property type="term" value="F:heme binding"/>
    <property type="evidence" value="ECO:0007669"/>
    <property type="project" value="InterPro"/>
</dbReference>
<dbReference type="Gene3D" id="1.10.760.10">
    <property type="entry name" value="Cytochrome c-like domain"/>
    <property type="match status" value="1"/>
</dbReference>
<organism evidence="5">
    <name type="scientific">hydrothermal vent metagenome</name>
    <dbReference type="NCBI Taxonomy" id="652676"/>
    <lineage>
        <taxon>unclassified sequences</taxon>
        <taxon>metagenomes</taxon>
        <taxon>ecological metagenomes</taxon>
    </lineage>
</organism>
<accession>A0A3B1BUV1</accession>
<protein>
    <recommendedName>
        <fullName evidence="4">Cytochrome c domain-containing protein</fullName>
    </recommendedName>
</protein>
<feature type="domain" description="Cytochrome c" evidence="4">
    <location>
        <begin position="28"/>
        <end position="106"/>
    </location>
</feature>
<evidence type="ECO:0000256" key="1">
    <source>
        <dbReference type="ARBA" id="ARBA00022617"/>
    </source>
</evidence>
<dbReference type="EMBL" id="UOGC01000005">
    <property type="protein sequence ID" value="VAX15318.1"/>
    <property type="molecule type" value="Genomic_DNA"/>
</dbReference>
<sequence length="106" mass="11757">MDLKITTLALFFLSVVMMFAGSAEPGVFSVVDGRKTYNKLCRMCHGGKGVSAVPGATDFRRKFGMLGSDRDMFTVIQDGLRGMPAFLGLLSKDEIRNVIWYLRTIN</sequence>
<evidence type="ECO:0000256" key="2">
    <source>
        <dbReference type="ARBA" id="ARBA00022723"/>
    </source>
</evidence>
<keyword evidence="2" id="KW-0479">Metal-binding</keyword>
<dbReference type="InterPro" id="IPR009056">
    <property type="entry name" value="Cyt_c-like_dom"/>
</dbReference>
<evidence type="ECO:0000256" key="3">
    <source>
        <dbReference type="ARBA" id="ARBA00023004"/>
    </source>
</evidence>
<keyword evidence="3" id="KW-0408">Iron</keyword>
<dbReference type="InterPro" id="IPR036909">
    <property type="entry name" value="Cyt_c-like_dom_sf"/>
</dbReference>
<dbReference type="SUPFAM" id="SSF46626">
    <property type="entry name" value="Cytochrome c"/>
    <property type="match status" value="1"/>
</dbReference>
<dbReference type="AlphaFoldDB" id="A0A3B1BUV1"/>
<keyword evidence="1" id="KW-0349">Heme</keyword>